<dbReference type="Proteomes" id="UP000186922">
    <property type="component" value="Unassembled WGS sequence"/>
</dbReference>
<evidence type="ECO:0000313" key="1">
    <source>
        <dbReference type="EMBL" id="GAV00983.1"/>
    </source>
</evidence>
<keyword evidence="2" id="KW-1185">Reference proteome</keyword>
<accession>A0A1D1VLH6</accession>
<reference evidence="1 2" key="1">
    <citation type="journal article" date="2016" name="Nat. Commun.">
        <title>Extremotolerant tardigrade genome and improved radiotolerance of human cultured cells by tardigrade-unique protein.</title>
        <authorList>
            <person name="Hashimoto T."/>
            <person name="Horikawa D.D."/>
            <person name="Saito Y."/>
            <person name="Kuwahara H."/>
            <person name="Kozuka-Hata H."/>
            <person name="Shin-I T."/>
            <person name="Minakuchi Y."/>
            <person name="Ohishi K."/>
            <person name="Motoyama A."/>
            <person name="Aizu T."/>
            <person name="Enomoto A."/>
            <person name="Kondo K."/>
            <person name="Tanaka S."/>
            <person name="Hara Y."/>
            <person name="Koshikawa S."/>
            <person name="Sagara H."/>
            <person name="Miura T."/>
            <person name="Yokobori S."/>
            <person name="Miyagawa K."/>
            <person name="Suzuki Y."/>
            <person name="Kubo T."/>
            <person name="Oyama M."/>
            <person name="Kohara Y."/>
            <person name="Fujiyama A."/>
            <person name="Arakawa K."/>
            <person name="Katayama T."/>
            <person name="Toyoda A."/>
            <person name="Kunieda T."/>
        </authorList>
    </citation>
    <scope>NUCLEOTIDE SEQUENCE [LARGE SCALE GENOMIC DNA]</scope>
    <source>
        <strain evidence="1 2">YOKOZUNA-1</strain>
    </source>
</reference>
<name>A0A1D1VLH6_RAMVA</name>
<comment type="caution">
    <text evidence="1">The sequence shown here is derived from an EMBL/GenBank/DDBJ whole genome shotgun (WGS) entry which is preliminary data.</text>
</comment>
<proteinExistence type="predicted"/>
<organism evidence="1 2">
    <name type="scientific">Ramazzottius varieornatus</name>
    <name type="common">Water bear</name>
    <name type="synonym">Tardigrade</name>
    <dbReference type="NCBI Taxonomy" id="947166"/>
    <lineage>
        <taxon>Eukaryota</taxon>
        <taxon>Metazoa</taxon>
        <taxon>Ecdysozoa</taxon>
        <taxon>Tardigrada</taxon>
        <taxon>Eutardigrada</taxon>
        <taxon>Parachela</taxon>
        <taxon>Hypsibioidea</taxon>
        <taxon>Ramazzottiidae</taxon>
        <taxon>Ramazzottius</taxon>
    </lineage>
</organism>
<sequence>MAEITPLTRPHPRDNDERLRVSGQVLEEAVVHEMQHGSEDIRGNFWEDTATRPTFSQVRFEHAAEDRPSAVQDSLVYMTFCAAAPSEDTNTKSPPTLGLYMKRFMFYRGNGRY</sequence>
<protein>
    <submittedName>
        <fullName evidence="1">Uncharacterized protein</fullName>
    </submittedName>
</protein>
<dbReference type="EMBL" id="BDGG01000006">
    <property type="protein sequence ID" value="GAV00983.1"/>
    <property type="molecule type" value="Genomic_DNA"/>
</dbReference>
<gene>
    <name evidence="1" type="primary">RvY_11762-1</name>
    <name evidence="1" type="synonym">RvY_11762.1</name>
    <name evidence="1" type="ORF">RvY_11762</name>
</gene>
<dbReference type="AlphaFoldDB" id="A0A1D1VLH6"/>
<evidence type="ECO:0000313" key="2">
    <source>
        <dbReference type="Proteomes" id="UP000186922"/>
    </source>
</evidence>